<accession>A0AAQ3TSF2</accession>
<evidence type="ECO:0000256" key="2">
    <source>
        <dbReference type="SAM" id="Phobius"/>
    </source>
</evidence>
<protein>
    <submittedName>
        <fullName evidence="3">Uncharacterized protein</fullName>
    </submittedName>
</protein>
<feature type="transmembrane region" description="Helical" evidence="2">
    <location>
        <begin position="101"/>
        <end position="122"/>
    </location>
</feature>
<feature type="transmembrane region" description="Helical" evidence="2">
    <location>
        <begin position="169"/>
        <end position="191"/>
    </location>
</feature>
<feature type="transmembrane region" description="Helical" evidence="2">
    <location>
        <begin position="197"/>
        <end position="219"/>
    </location>
</feature>
<reference evidence="3 4" key="1">
    <citation type="submission" date="2024-02" db="EMBL/GenBank/DDBJ databases">
        <title>High-quality chromosome-scale genome assembly of Pensacola bahiagrass (Paspalum notatum Flugge var. saurae).</title>
        <authorList>
            <person name="Vega J.M."/>
            <person name="Podio M."/>
            <person name="Orjuela J."/>
            <person name="Siena L.A."/>
            <person name="Pessino S.C."/>
            <person name="Combes M.C."/>
            <person name="Mariac C."/>
            <person name="Albertini E."/>
            <person name="Pupilli F."/>
            <person name="Ortiz J.P.A."/>
            <person name="Leblanc O."/>
        </authorList>
    </citation>
    <scope>NUCLEOTIDE SEQUENCE [LARGE SCALE GENOMIC DNA]</scope>
    <source>
        <strain evidence="3">R1</strain>
        <tissue evidence="3">Leaf</tissue>
    </source>
</reference>
<feature type="compositionally biased region" description="Basic and acidic residues" evidence="1">
    <location>
        <begin position="83"/>
        <end position="95"/>
    </location>
</feature>
<organism evidence="3 4">
    <name type="scientific">Paspalum notatum var. saurae</name>
    <dbReference type="NCBI Taxonomy" id="547442"/>
    <lineage>
        <taxon>Eukaryota</taxon>
        <taxon>Viridiplantae</taxon>
        <taxon>Streptophyta</taxon>
        <taxon>Embryophyta</taxon>
        <taxon>Tracheophyta</taxon>
        <taxon>Spermatophyta</taxon>
        <taxon>Magnoliopsida</taxon>
        <taxon>Liliopsida</taxon>
        <taxon>Poales</taxon>
        <taxon>Poaceae</taxon>
        <taxon>PACMAD clade</taxon>
        <taxon>Panicoideae</taxon>
        <taxon>Andropogonodae</taxon>
        <taxon>Paspaleae</taxon>
        <taxon>Paspalinae</taxon>
        <taxon>Paspalum</taxon>
    </lineage>
</organism>
<keyword evidence="2" id="KW-0812">Transmembrane</keyword>
<dbReference type="AlphaFoldDB" id="A0AAQ3TSF2"/>
<keyword evidence="2" id="KW-0472">Membrane</keyword>
<evidence type="ECO:0000313" key="3">
    <source>
        <dbReference type="EMBL" id="WVZ79634.1"/>
    </source>
</evidence>
<gene>
    <name evidence="3" type="ORF">U9M48_027190</name>
</gene>
<evidence type="ECO:0000313" key="4">
    <source>
        <dbReference type="Proteomes" id="UP001341281"/>
    </source>
</evidence>
<feature type="transmembrane region" description="Helical" evidence="2">
    <location>
        <begin position="442"/>
        <end position="466"/>
    </location>
</feature>
<feature type="transmembrane region" description="Helical" evidence="2">
    <location>
        <begin position="414"/>
        <end position="430"/>
    </location>
</feature>
<name>A0AAQ3TSF2_PASNO</name>
<feature type="transmembrane region" description="Helical" evidence="2">
    <location>
        <begin position="478"/>
        <end position="500"/>
    </location>
</feature>
<feature type="transmembrane region" description="Helical" evidence="2">
    <location>
        <begin position="134"/>
        <end position="157"/>
    </location>
</feature>
<feature type="region of interest" description="Disordered" evidence="1">
    <location>
        <begin position="1"/>
        <end position="95"/>
    </location>
</feature>
<dbReference type="Proteomes" id="UP001341281">
    <property type="component" value="Chromosome 06"/>
</dbReference>
<sequence>MPTHGGGTDLEPLSLREAPTVAMADEVKIQIEGQTEVEAEPTHHEDPSQAATTSSSLETKGDEPGAQRPASGAAAQDQAETSSTEREEHGGTAEGERDVQLGAVVAFLSFGVMLPGFSFGSTEAKGTKNWRFDILMLLELASGICGFSFMLLSMHLLGAPEIQVSYYGVISRCLFYACIIFPVLTLLSLLLAMPFKLYLYLGLAVPPLVLVMVGIWHYVCYSRAAAGPKTDAAVTAELKEQQEKMDANVKITGALMTSSFGGLIGTLAGVYKQQSGDAAESLLATHIAVMFMFSTAVVSVLVMLVSIKVMEIKSRELRRSMVGAIRHANIILVCLLAMAAFAAAFVILKFYILTTFVSLAVAAMVHLVINRYTTAGAVHDEEGKLDDSNNLSPNQKVNNQETQIGGWMDIGKQVTALSLGGVMMFFGSFIGDASNNDQDKAANMTCMYLLTSAFASGIGLMLLNFLRARGSFGAAINILVFSALGMVAAAAVAIYGVVVIKS</sequence>
<proteinExistence type="predicted"/>
<feature type="compositionally biased region" description="Polar residues" evidence="1">
    <location>
        <begin position="49"/>
        <end position="58"/>
    </location>
</feature>
<keyword evidence="2" id="KW-1133">Transmembrane helix</keyword>
<dbReference type="EMBL" id="CP144750">
    <property type="protein sequence ID" value="WVZ79634.1"/>
    <property type="molecule type" value="Genomic_DNA"/>
</dbReference>
<feature type="transmembrane region" description="Helical" evidence="2">
    <location>
        <begin position="283"/>
        <end position="307"/>
    </location>
</feature>
<feature type="transmembrane region" description="Helical" evidence="2">
    <location>
        <begin position="351"/>
        <end position="369"/>
    </location>
</feature>
<keyword evidence="4" id="KW-1185">Reference proteome</keyword>
<feature type="transmembrane region" description="Helical" evidence="2">
    <location>
        <begin position="328"/>
        <end position="345"/>
    </location>
</feature>
<evidence type="ECO:0000256" key="1">
    <source>
        <dbReference type="SAM" id="MobiDB-lite"/>
    </source>
</evidence>